<proteinExistence type="predicted"/>
<name>A0ABR1CXK1_NECAM</name>
<reference evidence="1 2" key="1">
    <citation type="submission" date="2023-08" db="EMBL/GenBank/DDBJ databases">
        <title>A Necator americanus chromosomal reference genome.</title>
        <authorList>
            <person name="Ilik V."/>
            <person name="Petrzelkova K.J."/>
            <person name="Pardy F."/>
            <person name="Fuh T."/>
            <person name="Niatou-Singa F.S."/>
            <person name="Gouil Q."/>
            <person name="Baker L."/>
            <person name="Ritchie M.E."/>
            <person name="Jex A.R."/>
            <person name="Gazzola D."/>
            <person name="Li H."/>
            <person name="Toshio Fujiwara R."/>
            <person name="Zhan B."/>
            <person name="Aroian R.V."/>
            <person name="Pafco B."/>
            <person name="Schwarz E.M."/>
        </authorList>
    </citation>
    <scope>NUCLEOTIDE SEQUENCE [LARGE SCALE GENOMIC DNA]</scope>
    <source>
        <strain evidence="1 2">Aroian</strain>
        <tissue evidence="1">Whole animal</tissue>
    </source>
</reference>
<gene>
    <name evidence="1" type="primary">Necator_chrIII.g10949</name>
    <name evidence="1" type="ORF">RB195_010184</name>
</gene>
<accession>A0ABR1CXK1</accession>
<evidence type="ECO:0000313" key="1">
    <source>
        <dbReference type="EMBL" id="KAK6742765.1"/>
    </source>
</evidence>
<evidence type="ECO:0000313" key="2">
    <source>
        <dbReference type="Proteomes" id="UP001303046"/>
    </source>
</evidence>
<sequence length="96" mass="11207">MLEIMQNKFYFSSVLNKEILHWLDLTGRVQFVKTVINIIYNLLFQILRFILPNDPFGVLFASTESEKKTSDFSIAKITNKNSGSHTSKMKFQKLEM</sequence>
<dbReference type="Proteomes" id="UP001303046">
    <property type="component" value="Unassembled WGS sequence"/>
</dbReference>
<dbReference type="EMBL" id="JAVFWL010000003">
    <property type="protein sequence ID" value="KAK6742765.1"/>
    <property type="molecule type" value="Genomic_DNA"/>
</dbReference>
<keyword evidence="2" id="KW-1185">Reference proteome</keyword>
<organism evidence="1 2">
    <name type="scientific">Necator americanus</name>
    <name type="common">Human hookworm</name>
    <dbReference type="NCBI Taxonomy" id="51031"/>
    <lineage>
        <taxon>Eukaryota</taxon>
        <taxon>Metazoa</taxon>
        <taxon>Ecdysozoa</taxon>
        <taxon>Nematoda</taxon>
        <taxon>Chromadorea</taxon>
        <taxon>Rhabditida</taxon>
        <taxon>Rhabditina</taxon>
        <taxon>Rhabditomorpha</taxon>
        <taxon>Strongyloidea</taxon>
        <taxon>Ancylostomatidae</taxon>
        <taxon>Bunostominae</taxon>
        <taxon>Necator</taxon>
    </lineage>
</organism>
<comment type="caution">
    <text evidence="1">The sequence shown here is derived from an EMBL/GenBank/DDBJ whole genome shotgun (WGS) entry which is preliminary data.</text>
</comment>
<protein>
    <submittedName>
        <fullName evidence="1">Uncharacterized protein</fullName>
    </submittedName>
</protein>